<dbReference type="STRING" id="3821.A0A151RBW4"/>
<keyword evidence="4" id="KW-0539">Nucleus</keyword>
<dbReference type="GO" id="GO:0046983">
    <property type="term" value="F:protein dimerization activity"/>
    <property type="evidence" value="ECO:0007669"/>
    <property type="project" value="InterPro"/>
</dbReference>
<feature type="region of interest" description="Disordered" evidence="5">
    <location>
        <begin position="1"/>
        <end position="41"/>
    </location>
</feature>
<dbReference type="SUPFAM" id="SSF47459">
    <property type="entry name" value="HLH, helix-loop-helix DNA-binding domain"/>
    <property type="match status" value="1"/>
</dbReference>
<evidence type="ECO:0000256" key="2">
    <source>
        <dbReference type="ARBA" id="ARBA00023015"/>
    </source>
</evidence>
<feature type="compositionally biased region" description="Basic residues" evidence="5">
    <location>
        <begin position="75"/>
        <end position="85"/>
    </location>
</feature>
<dbReference type="PANTHER" id="PTHR45959">
    <property type="entry name" value="BHLH TRANSCRIPTION FACTOR"/>
    <property type="match status" value="1"/>
</dbReference>
<name>A0A151RBW4_CAJCA</name>
<protein>
    <submittedName>
        <fullName evidence="7">Transcription factor bHLH18</fullName>
    </submittedName>
</protein>
<dbReference type="AlphaFoldDB" id="A0A151RBW4"/>
<feature type="compositionally biased region" description="Polar residues" evidence="5">
    <location>
        <begin position="55"/>
        <end position="66"/>
    </location>
</feature>
<evidence type="ECO:0000313" key="7">
    <source>
        <dbReference type="EMBL" id="KYP40072.1"/>
    </source>
</evidence>
<reference evidence="7" key="1">
    <citation type="journal article" date="2012" name="Nat. Biotechnol.">
        <title>Draft genome sequence of pigeonpea (Cajanus cajan), an orphan legume crop of resource-poor farmers.</title>
        <authorList>
            <person name="Varshney R.K."/>
            <person name="Chen W."/>
            <person name="Li Y."/>
            <person name="Bharti A.K."/>
            <person name="Saxena R.K."/>
            <person name="Schlueter J.A."/>
            <person name="Donoghue M.T."/>
            <person name="Azam S."/>
            <person name="Fan G."/>
            <person name="Whaley A.M."/>
            <person name="Farmer A.D."/>
            <person name="Sheridan J."/>
            <person name="Iwata A."/>
            <person name="Tuteja R."/>
            <person name="Penmetsa R.V."/>
            <person name="Wu W."/>
            <person name="Upadhyaya H.D."/>
            <person name="Yang S.P."/>
            <person name="Shah T."/>
            <person name="Saxena K.B."/>
            <person name="Michael T."/>
            <person name="McCombie W.R."/>
            <person name="Yang B."/>
            <person name="Zhang G."/>
            <person name="Yang H."/>
            <person name="Wang J."/>
            <person name="Spillane C."/>
            <person name="Cook D.R."/>
            <person name="May G.D."/>
            <person name="Xu X."/>
            <person name="Jackson S.A."/>
        </authorList>
    </citation>
    <scope>NUCLEOTIDE SEQUENCE [LARGE SCALE GENOMIC DNA]</scope>
</reference>
<evidence type="ECO:0000256" key="3">
    <source>
        <dbReference type="ARBA" id="ARBA00023163"/>
    </source>
</evidence>
<organism evidence="7 8">
    <name type="scientific">Cajanus cajan</name>
    <name type="common">Pigeon pea</name>
    <name type="synonym">Cajanus indicus</name>
    <dbReference type="NCBI Taxonomy" id="3821"/>
    <lineage>
        <taxon>Eukaryota</taxon>
        <taxon>Viridiplantae</taxon>
        <taxon>Streptophyta</taxon>
        <taxon>Embryophyta</taxon>
        <taxon>Tracheophyta</taxon>
        <taxon>Spermatophyta</taxon>
        <taxon>Magnoliopsida</taxon>
        <taxon>eudicotyledons</taxon>
        <taxon>Gunneridae</taxon>
        <taxon>Pentapetalae</taxon>
        <taxon>rosids</taxon>
        <taxon>fabids</taxon>
        <taxon>Fabales</taxon>
        <taxon>Fabaceae</taxon>
        <taxon>Papilionoideae</taxon>
        <taxon>50 kb inversion clade</taxon>
        <taxon>NPAAA clade</taxon>
        <taxon>indigoferoid/millettioid clade</taxon>
        <taxon>Phaseoleae</taxon>
        <taxon>Cajanus</taxon>
    </lineage>
</organism>
<keyword evidence="3" id="KW-0804">Transcription</keyword>
<dbReference type="InterPro" id="IPR011598">
    <property type="entry name" value="bHLH_dom"/>
</dbReference>
<dbReference type="Proteomes" id="UP000075243">
    <property type="component" value="Unassembled WGS sequence"/>
</dbReference>
<dbReference type="PANTHER" id="PTHR45959:SF2">
    <property type="entry name" value="BHLH TRANSCRIPTION FACTOR"/>
    <property type="match status" value="1"/>
</dbReference>
<feature type="region of interest" description="Disordered" evidence="5">
    <location>
        <begin position="55"/>
        <end position="94"/>
    </location>
</feature>
<evidence type="ECO:0000256" key="1">
    <source>
        <dbReference type="ARBA" id="ARBA00004123"/>
    </source>
</evidence>
<dbReference type="EMBL" id="KQ483860">
    <property type="protein sequence ID" value="KYP40072.1"/>
    <property type="molecule type" value="Genomic_DNA"/>
</dbReference>
<evidence type="ECO:0000259" key="6">
    <source>
        <dbReference type="PROSITE" id="PS50888"/>
    </source>
</evidence>
<dbReference type="Gene3D" id="4.10.280.10">
    <property type="entry name" value="Helix-loop-helix DNA-binding domain"/>
    <property type="match status" value="1"/>
</dbReference>
<evidence type="ECO:0000256" key="4">
    <source>
        <dbReference type="ARBA" id="ARBA00023242"/>
    </source>
</evidence>
<accession>A0A151RBW4</accession>
<gene>
    <name evidence="7" type="ORF">KK1_038591</name>
</gene>
<evidence type="ECO:0000256" key="5">
    <source>
        <dbReference type="SAM" id="MobiDB-lite"/>
    </source>
</evidence>
<dbReference type="InterPro" id="IPR052610">
    <property type="entry name" value="bHLH_transcription_regulator"/>
</dbReference>
<comment type="subcellular location">
    <subcellularLocation>
        <location evidence="1">Nucleus</location>
    </subcellularLocation>
</comment>
<sequence>MGSTSSLPYDDASFDERQPKMLKRNSSNSISQDVAPHMPNVNATSSSTFILSFENSTMKPRPNNSPMYFDQVTKPKAKQGTKKYRSSSEIQDHIMTERRRRQELTERFIALSATIPGLKKVSSTISTEK</sequence>
<keyword evidence="8" id="KW-1185">Reference proteome</keyword>
<dbReference type="Gramene" id="C.cajan_39418.t">
    <property type="protein sequence ID" value="C.cajan_39418.t"/>
    <property type="gene ID" value="C.cajan_39418"/>
</dbReference>
<dbReference type="GO" id="GO:0005634">
    <property type="term" value="C:nucleus"/>
    <property type="evidence" value="ECO:0007669"/>
    <property type="project" value="UniProtKB-SubCell"/>
</dbReference>
<feature type="domain" description="BHLH" evidence="6">
    <location>
        <begin position="88"/>
        <end position="129"/>
    </location>
</feature>
<keyword evidence="2" id="KW-0805">Transcription regulation</keyword>
<proteinExistence type="predicted"/>
<evidence type="ECO:0000313" key="8">
    <source>
        <dbReference type="Proteomes" id="UP000075243"/>
    </source>
</evidence>
<dbReference type="PROSITE" id="PS50888">
    <property type="entry name" value="BHLH"/>
    <property type="match status" value="1"/>
</dbReference>
<dbReference type="InterPro" id="IPR036638">
    <property type="entry name" value="HLH_DNA-bd_sf"/>
</dbReference>